<feature type="compositionally biased region" description="Basic and acidic residues" evidence="8">
    <location>
        <begin position="1"/>
        <end position="10"/>
    </location>
</feature>
<evidence type="ECO:0000256" key="2">
    <source>
        <dbReference type="ARBA" id="ARBA00006602"/>
    </source>
</evidence>
<evidence type="ECO:0000313" key="11">
    <source>
        <dbReference type="Proteomes" id="UP001138768"/>
    </source>
</evidence>
<feature type="region of interest" description="Disordered" evidence="8">
    <location>
        <begin position="1"/>
        <end position="139"/>
    </location>
</feature>
<feature type="region of interest" description="Disordered" evidence="8">
    <location>
        <begin position="294"/>
        <end position="345"/>
    </location>
</feature>
<comment type="function">
    <text evidence="1">Needed for flagellar regrowth and assembly.</text>
</comment>
<dbReference type="GO" id="GO:0015031">
    <property type="term" value="P:protein transport"/>
    <property type="evidence" value="ECO:0007669"/>
    <property type="project" value="UniProtKB-KW"/>
</dbReference>
<feature type="compositionally biased region" description="Low complexity" evidence="8">
    <location>
        <begin position="87"/>
        <end position="97"/>
    </location>
</feature>
<dbReference type="AlphaFoldDB" id="A0A9X0W7R3"/>
<feature type="compositionally biased region" description="Basic and acidic residues" evidence="8">
    <location>
        <begin position="98"/>
        <end position="129"/>
    </location>
</feature>
<dbReference type="PANTHER" id="PTHR34982">
    <property type="entry name" value="YOP PROTEINS TRANSLOCATION PROTEIN L"/>
    <property type="match status" value="1"/>
</dbReference>
<evidence type="ECO:0000256" key="4">
    <source>
        <dbReference type="ARBA" id="ARBA00022448"/>
    </source>
</evidence>
<dbReference type="GO" id="GO:0044781">
    <property type="term" value="P:bacterial-type flagellum organization"/>
    <property type="evidence" value="ECO:0007669"/>
    <property type="project" value="UniProtKB-KW"/>
</dbReference>
<evidence type="ECO:0000256" key="7">
    <source>
        <dbReference type="ARBA" id="ARBA00023225"/>
    </source>
</evidence>
<evidence type="ECO:0000256" key="5">
    <source>
        <dbReference type="ARBA" id="ARBA00022795"/>
    </source>
</evidence>
<dbReference type="Proteomes" id="UP001138768">
    <property type="component" value="Unassembled WGS sequence"/>
</dbReference>
<dbReference type="InterPro" id="IPR018035">
    <property type="entry name" value="Flagellar_FliH/T3SS_HrpE"/>
</dbReference>
<keyword evidence="6" id="KW-0653">Protein transport</keyword>
<organism evidence="10 11">
    <name type="scientific">Lamprobacter modestohalophilus</name>
    <dbReference type="NCBI Taxonomy" id="1064514"/>
    <lineage>
        <taxon>Bacteria</taxon>
        <taxon>Pseudomonadati</taxon>
        <taxon>Pseudomonadota</taxon>
        <taxon>Gammaproteobacteria</taxon>
        <taxon>Chromatiales</taxon>
        <taxon>Chromatiaceae</taxon>
        <taxon>Lamprobacter</taxon>
    </lineage>
</organism>
<accession>A0A9X0W7R3</accession>
<comment type="similarity">
    <text evidence="2">Belongs to the FliH family.</text>
</comment>
<keyword evidence="5" id="KW-1005">Bacterial flagellum biogenesis</keyword>
<protein>
    <recommendedName>
        <fullName evidence="3">Flagellar assembly protein FliH</fullName>
    </recommendedName>
</protein>
<evidence type="ECO:0000256" key="3">
    <source>
        <dbReference type="ARBA" id="ARBA00016507"/>
    </source>
</evidence>
<keyword evidence="7" id="KW-1006">Bacterial flagellum protein export</keyword>
<feature type="compositionally biased region" description="Basic and acidic residues" evidence="8">
    <location>
        <begin position="76"/>
        <end position="86"/>
    </location>
</feature>
<gene>
    <name evidence="10" type="ORF">CKO42_07870</name>
</gene>
<feature type="compositionally biased region" description="Low complexity" evidence="8">
    <location>
        <begin position="303"/>
        <end position="317"/>
    </location>
</feature>
<evidence type="ECO:0000256" key="8">
    <source>
        <dbReference type="SAM" id="MobiDB-lite"/>
    </source>
</evidence>
<reference evidence="10 11" key="1">
    <citation type="journal article" date="2020" name="Microorganisms">
        <title>Osmotic Adaptation and Compatible Solute Biosynthesis of Phototrophic Bacteria as Revealed from Genome Analyses.</title>
        <authorList>
            <person name="Imhoff J.F."/>
            <person name="Rahn T."/>
            <person name="Kunzel S."/>
            <person name="Keller A."/>
            <person name="Neulinger S.C."/>
        </authorList>
    </citation>
    <scope>NUCLEOTIDE SEQUENCE [LARGE SCALE GENOMIC DNA]</scope>
    <source>
        <strain evidence="10 11">DSM 25653</strain>
    </source>
</reference>
<dbReference type="EMBL" id="NRRY01000009">
    <property type="protein sequence ID" value="MBK1618356.1"/>
    <property type="molecule type" value="Genomic_DNA"/>
</dbReference>
<dbReference type="InterPro" id="IPR051472">
    <property type="entry name" value="T3SS_Stator/FliH"/>
</dbReference>
<name>A0A9X0W7R3_9GAMM</name>
<keyword evidence="4" id="KW-0813">Transport</keyword>
<evidence type="ECO:0000256" key="6">
    <source>
        <dbReference type="ARBA" id="ARBA00022927"/>
    </source>
</evidence>
<dbReference type="Pfam" id="PF02108">
    <property type="entry name" value="FliH"/>
    <property type="match status" value="1"/>
</dbReference>
<keyword evidence="11" id="KW-1185">Reference proteome</keyword>
<evidence type="ECO:0000259" key="9">
    <source>
        <dbReference type="Pfam" id="PF02108"/>
    </source>
</evidence>
<dbReference type="RefSeq" id="WP_200241663.1">
    <property type="nucleotide sequence ID" value="NZ_NRRY01000009.1"/>
</dbReference>
<sequence length="345" mass="37170">MSEADAKITRGQDVPWRRWQMTELGPRREKAAANARPSAATRSTESAAQPGHGKHGSASASPPKAETPTAPVSRKAQPEEQQKEQQKQPQKGPQQAAEKPKRGRPTDAQKKALDAERKQVQEAARKEGHAAGLKAGQAEGYAKGLEEGRKAAREELEQQITETLKPVRNLALQFSDALALLNDEMAKDLVELALATGRHLAGEALDANPTQVVDLVRGLLHSEPAMHGKPRLWLHPRDYDLVNKYLGQELAAAGWALQPDDQVSRGGCRVTSGTGELDATWESRWHTVRQQVRSRRSASEQTAASQALLDAAEAAAVEPDEAPGSPAAEGSPVAEGPQTQPQADE</sequence>
<evidence type="ECO:0000313" key="10">
    <source>
        <dbReference type="EMBL" id="MBK1618356.1"/>
    </source>
</evidence>
<evidence type="ECO:0000256" key="1">
    <source>
        <dbReference type="ARBA" id="ARBA00003041"/>
    </source>
</evidence>
<comment type="caution">
    <text evidence="10">The sequence shown here is derived from an EMBL/GenBank/DDBJ whole genome shotgun (WGS) entry which is preliminary data.</text>
</comment>
<feature type="domain" description="Flagellar assembly protein FliH/Type III secretion system HrpE" evidence="9">
    <location>
        <begin position="164"/>
        <end position="288"/>
    </location>
</feature>
<feature type="compositionally biased region" description="Low complexity" evidence="8">
    <location>
        <begin position="32"/>
        <end position="44"/>
    </location>
</feature>
<proteinExistence type="inferred from homology"/>
<dbReference type="GO" id="GO:0005829">
    <property type="term" value="C:cytosol"/>
    <property type="evidence" value="ECO:0007669"/>
    <property type="project" value="TreeGrafter"/>
</dbReference>
<dbReference type="PANTHER" id="PTHR34982:SF1">
    <property type="entry name" value="FLAGELLAR ASSEMBLY PROTEIN FLIH"/>
    <property type="match status" value="1"/>
</dbReference>